<dbReference type="AlphaFoldDB" id="A0A183IQG4"/>
<gene>
    <name evidence="1" type="ORF">SBAD_LOCUS5861</name>
</gene>
<reference evidence="1 2" key="2">
    <citation type="submission" date="2018-11" db="EMBL/GenBank/DDBJ databases">
        <authorList>
            <consortium name="Pathogen Informatics"/>
        </authorList>
    </citation>
    <scope>NUCLEOTIDE SEQUENCE [LARGE SCALE GENOMIC DNA]</scope>
</reference>
<dbReference type="InterPro" id="IPR016024">
    <property type="entry name" value="ARM-type_fold"/>
</dbReference>
<dbReference type="EMBL" id="UZAM01009305">
    <property type="protein sequence ID" value="VDP08507.1"/>
    <property type="molecule type" value="Genomic_DNA"/>
</dbReference>
<reference evidence="3" key="1">
    <citation type="submission" date="2016-06" db="UniProtKB">
        <authorList>
            <consortium name="WormBaseParasite"/>
        </authorList>
    </citation>
    <scope>IDENTIFICATION</scope>
</reference>
<dbReference type="SUPFAM" id="SSF48371">
    <property type="entry name" value="ARM repeat"/>
    <property type="match status" value="1"/>
</dbReference>
<keyword evidence="2" id="KW-1185">Reference proteome</keyword>
<evidence type="ECO:0000313" key="2">
    <source>
        <dbReference type="Proteomes" id="UP000270296"/>
    </source>
</evidence>
<accession>A0A183IQG4</accession>
<name>A0A183IQG4_9BILA</name>
<dbReference type="Proteomes" id="UP000270296">
    <property type="component" value="Unassembled WGS sequence"/>
</dbReference>
<sequence>MYLGGAQAADPNNGNLAGLLRRITAGEKEQRFQACTELRRAILDLSDAKILSCSPLAILRQLDEQFYLRLNSEVKKEIAKCISALGFRMGVRCAEVSLGPQSNYKADERIHMVSQQSGVGRIPGRMCFAGWEVRKSSCSVADCDIRRLFFDVVVLLRLLLPECEKQFLVTDFLHRASVLLGNPGDDGADVTLNHGTAMSSSYLSFTGDLATFRNPPSFSSRLVTVNGRVQMTKCCPKYTGVVLRYIVKCKKVVEKILMLIAPWRRYISWLFENYDNCTNNDIRALYMQALTMSYNYDRSAGHFEKVTPDVVDIVIGWYLDTSLEKEYTASYENALMKLQYFWLNDMQFTLMLLSQFLEDAEAYVEDLMGNLANRRFDQLKPEYVIKTASLIKAFKTILSAIAECIAVTPENFAYVAFVNDAVSKINYCIRHCLKIRIPMASRVLNASISALQTLFDLCRLSPDMITPALIDIGCIVGKDPSDIDTENLCSLVSLLKKVSLKTSPDIMVGYVRCLIGISGVYYNLRFHNNQRVCSYFSIEHDSLFDGLQVSAEVLDAYKGLLVPRGVKYLQEAYRYITGEMFCCLRVMRCHSSDQDDVTSHFGVDDALWPDEKLKYSLSFAETVMSYLLVTLTEIATAKNSVIGVSCT</sequence>
<evidence type="ECO:0000313" key="3">
    <source>
        <dbReference type="WBParaSite" id="SBAD_0000609401-mRNA-1"/>
    </source>
</evidence>
<organism evidence="3">
    <name type="scientific">Soboliphyme baturini</name>
    <dbReference type="NCBI Taxonomy" id="241478"/>
    <lineage>
        <taxon>Eukaryota</taxon>
        <taxon>Metazoa</taxon>
        <taxon>Ecdysozoa</taxon>
        <taxon>Nematoda</taxon>
        <taxon>Enoplea</taxon>
        <taxon>Dorylaimia</taxon>
        <taxon>Dioctophymatida</taxon>
        <taxon>Dioctophymatoidea</taxon>
        <taxon>Soboliphymatidae</taxon>
        <taxon>Soboliphyme</taxon>
    </lineage>
</organism>
<proteinExistence type="predicted"/>
<evidence type="ECO:0000313" key="1">
    <source>
        <dbReference type="EMBL" id="VDP08507.1"/>
    </source>
</evidence>
<dbReference type="WBParaSite" id="SBAD_0000609401-mRNA-1">
    <property type="protein sequence ID" value="SBAD_0000609401-mRNA-1"/>
    <property type="gene ID" value="SBAD_0000609401"/>
</dbReference>
<protein>
    <submittedName>
        <fullName evidence="3">Non-specific serine/threonine protein kinase</fullName>
    </submittedName>
</protein>
<dbReference type="OrthoDB" id="5813351at2759"/>